<proteinExistence type="predicted"/>
<name>A0A955L1P2_9BACT</name>
<dbReference type="Proteomes" id="UP000775877">
    <property type="component" value="Unassembled WGS sequence"/>
</dbReference>
<dbReference type="EMBL" id="JAGQLJ010000056">
    <property type="protein sequence ID" value="MCA9381170.1"/>
    <property type="molecule type" value="Genomic_DNA"/>
</dbReference>
<dbReference type="PANTHER" id="PTHR33387:SF3">
    <property type="entry name" value="DUF985 DOMAIN-CONTAINING PROTEIN"/>
    <property type="match status" value="1"/>
</dbReference>
<evidence type="ECO:0000313" key="3">
    <source>
        <dbReference type="Proteomes" id="UP000775877"/>
    </source>
</evidence>
<reference evidence="2" key="2">
    <citation type="journal article" date="2021" name="Microbiome">
        <title>Successional dynamics and alternative stable states in a saline activated sludge microbial community over 9 years.</title>
        <authorList>
            <person name="Wang Y."/>
            <person name="Ye J."/>
            <person name="Ju F."/>
            <person name="Liu L."/>
            <person name="Boyd J.A."/>
            <person name="Deng Y."/>
            <person name="Parks D.H."/>
            <person name="Jiang X."/>
            <person name="Yin X."/>
            <person name="Woodcroft B.J."/>
            <person name="Tyson G.W."/>
            <person name="Hugenholtz P."/>
            <person name="Polz M.F."/>
            <person name="Zhang T."/>
        </authorList>
    </citation>
    <scope>NUCLEOTIDE SEQUENCE</scope>
    <source>
        <strain evidence="2">HKST-UBA13</strain>
    </source>
</reference>
<dbReference type="AlphaFoldDB" id="A0A955L1P2"/>
<dbReference type="Gene3D" id="2.60.120.10">
    <property type="entry name" value="Jelly Rolls"/>
    <property type="match status" value="1"/>
</dbReference>
<dbReference type="SUPFAM" id="SSF51182">
    <property type="entry name" value="RmlC-like cupins"/>
    <property type="match status" value="1"/>
</dbReference>
<reference evidence="2" key="1">
    <citation type="submission" date="2020-04" db="EMBL/GenBank/DDBJ databases">
        <authorList>
            <person name="Zhang T."/>
        </authorList>
    </citation>
    <scope>NUCLEOTIDE SEQUENCE</scope>
    <source>
        <strain evidence="2">HKST-UBA13</strain>
    </source>
</reference>
<accession>A0A955L1P2</accession>
<dbReference type="CDD" id="cd06121">
    <property type="entry name" value="cupin_YML079wp"/>
    <property type="match status" value="1"/>
</dbReference>
<feature type="domain" description="DUF985" evidence="1">
    <location>
        <begin position="5"/>
        <end position="139"/>
    </location>
</feature>
<dbReference type="PANTHER" id="PTHR33387">
    <property type="entry name" value="RMLC-LIKE JELLY ROLL FOLD PROTEIN"/>
    <property type="match status" value="1"/>
</dbReference>
<dbReference type="Pfam" id="PF06172">
    <property type="entry name" value="Cupin_5"/>
    <property type="match status" value="1"/>
</dbReference>
<organism evidence="2 3">
    <name type="scientific">Candidatus Dojkabacteria bacterium</name>
    <dbReference type="NCBI Taxonomy" id="2099670"/>
    <lineage>
        <taxon>Bacteria</taxon>
        <taxon>Candidatus Dojkabacteria</taxon>
    </lineage>
</organism>
<protein>
    <submittedName>
        <fullName evidence="2">Cupin domain-containing protein</fullName>
    </submittedName>
</protein>
<dbReference type="InterPro" id="IPR011051">
    <property type="entry name" value="RmlC_Cupin_sf"/>
</dbReference>
<gene>
    <name evidence="2" type="ORF">KC678_02805</name>
</gene>
<dbReference type="InterPro" id="IPR009327">
    <property type="entry name" value="Cupin_DUF985"/>
</dbReference>
<evidence type="ECO:0000313" key="2">
    <source>
        <dbReference type="EMBL" id="MCA9381170.1"/>
    </source>
</evidence>
<dbReference type="InterPro" id="IPR014710">
    <property type="entry name" value="RmlC-like_jellyroll"/>
</dbReference>
<dbReference type="InterPro" id="IPR039935">
    <property type="entry name" value="YML079W-like"/>
</dbReference>
<evidence type="ECO:0000259" key="1">
    <source>
        <dbReference type="Pfam" id="PF06172"/>
    </source>
</evidence>
<comment type="caution">
    <text evidence="2">The sequence shown here is derived from an EMBL/GenBank/DDBJ whole genome shotgun (WGS) entry which is preliminary data.</text>
</comment>
<sequence>MIVKNIISNYGLKPHPEGGYYKISFWDSEEIPHFALPSEYAGPRAYMSSILYLLPKKEKCIFHKIKMNEAWAFHAGGPLKLYQFSPTGETTEVILGSGINESVFHVVPKGFWMGALPSNSHDYSLISCITAPGFTPNDWMKGEKEDLIKKYPSHIDIIEMLT</sequence>